<evidence type="ECO:0000313" key="1">
    <source>
        <dbReference type="EMBL" id="SBW02961.1"/>
    </source>
</evidence>
<dbReference type="AlphaFoldDB" id="A0A212JU29"/>
<proteinExistence type="predicted"/>
<organism evidence="1">
    <name type="scientific">uncultured Desulfovibrio sp</name>
    <dbReference type="NCBI Taxonomy" id="167968"/>
    <lineage>
        <taxon>Bacteria</taxon>
        <taxon>Pseudomonadati</taxon>
        <taxon>Thermodesulfobacteriota</taxon>
        <taxon>Desulfovibrionia</taxon>
        <taxon>Desulfovibrionales</taxon>
        <taxon>Desulfovibrionaceae</taxon>
        <taxon>Desulfovibrio</taxon>
        <taxon>environmental samples</taxon>
    </lineage>
</organism>
<gene>
    <name evidence="1" type="ORF">KM92DES2_11731</name>
</gene>
<protein>
    <submittedName>
        <fullName evidence="1">Uncharacterized protein</fullName>
    </submittedName>
</protein>
<sequence>MLHRIKQFVCLIGRQRGLFLAGKNNNWVTGCNNISIHNLRVQNSKAPEEGPCCFEGYAVQRNRVACMQLRATGQALPQK</sequence>
<dbReference type="EMBL" id="FLUP01000001">
    <property type="protein sequence ID" value="SBW02961.1"/>
    <property type="molecule type" value="Genomic_DNA"/>
</dbReference>
<accession>A0A212JU29</accession>
<reference evidence="1" key="1">
    <citation type="submission" date="2016-04" db="EMBL/GenBank/DDBJ databases">
        <authorList>
            <person name="Evans L.H."/>
            <person name="Alamgir A."/>
            <person name="Owens N."/>
            <person name="Weber N.D."/>
            <person name="Virtaneva K."/>
            <person name="Barbian K."/>
            <person name="Babar A."/>
            <person name="Rosenke K."/>
        </authorList>
    </citation>
    <scope>NUCLEOTIDE SEQUENCE</scope>
    <source>
        <strain evidence="1">92-2</strain>
    </source>
</reference>
<name>A0A212JU29_9BACT</name>